<evidence type="ECO:0000259" key="2">
    <source>
        <dbReference type="Pfam" id="PF02977"/>
    </source>
</evidence>
<reference evidence="3 4" key="1">
    <citation type="journal article" date="2021" name="BMC Genomics">
        <title>Datura genome reveals duplications of psychoactive alkaloid biosynthetic genes and high mutation rate following tissue culture.</title>
        <authorList>
            <person name="Rajewski A."/>
            <person name="Carter-House D."/>
            <person name="Stajich J."/>
            <person name="Litt A."/>
        </authorList>
    </citation>
    <scope>NUCLEOTIDE SEQUENCE [LARGE SCALE GENOMIC DNA]</scope>
    <source>
        <strain evidence="3">AR-01</strain>
    </source>
</reference>
<keyword evidence="4" id="KW-1185">Reference proteome</keyword>
<gene>
    <name evidence="3" type="ORF">HAX54_005560</name>
</gene>
<organism evidence="3 4">
    <name type="scientific">Datura stramonium</name>
    <name type="common">Jimsonweed</name>
    <name type="synonym">Common thornapple</name>
    <dbReference type="NCBI Taxonomy" id="4076"/>
    <lineage>
        <taxon>Eukaryota</taxon>
        <taxon>Viridiplantae</taxon>
        <taxon>Streptophyta</taxon>
        <taxon>Embryophyta</taxon>
        <taxon>Tracheophyta</taxon>
        <taxon>Spermatophyta</taxon>
        <taxon>Magnoliopsida</taxon>
        <taxon>eudicotyledons</taxon>
        <taxon>Gunneridae</taxon>
        <taxon>Pentapetalae</taxon>
        <taxon>asterids</taxon>
        <taxon>lamiids</taxon>
        <taxon>Solanales</taxon>
        <taxon>Solanaceae</taxon>
        <taxon>Solanoideae</taxon>
        <taxon>Datureae</taxon>
        <taxon>Datura</taxon>
    </lineage>
</organism>
<evidence type="ECO:0000256" key="1">
    <source>
        <dbReference type="SAM" id="SignalP"/>
    </source>
</evidence>
<sequence>MAFQQSSFKFALFFTLLFMIITVDVSGVREVARDVQMMKLRLVPPFANEGTCDRSCSTADDCSDGWICKWCRDKINVFDGSHYSTCSFIPSFSNNIYSYYY</sequence>
<proteinExistence type="predicted"/>
<feature type="signal peptide" evidence="1">
    <location>
        <begin position="1"/>
        <end position="27"/>
    </location>
</feature>
<dbReference type="EMBL" id="JACEIK010000128">
    <property type="protein sequence ID" value="MCD7450358.1"/>
    <property type="molecule type" value="Genomic_DNA"/>
</dbReference>
<comment type="caution">
    <text evidence="3">The sequence shown here is derived from an EMBL/GenBank/DDBJ whole genome shotgun (WGS) entry which is preliminary data.</text>
</comment>
<dbReference type="Pfam" id="PF02977">
    <property type="entry name" value="CarbpepA_inh"/>
    <property type="match status" value="1"/>
</dbReference>
<dbReference type="Proteomes" id="UP000823775">
    <property type="component" value="Unassembled WGS sequence"/>
</dbReference>
<name>A0ABS8RUY5_DATST</name>
<keyword evidence="1" id="KW-0732">Signal</keyword>
<dbReference type="InterPro" id="IPR004231">
    <property type="entry name" value="COpept_A_inh-like"/>
</dbReference>
<feature type="chain" id="PRO_5047174224" description="Carboxypeptidase A inhibitor-like domain-containing protein" evidence="1">
    <location>
        <begin position="28"/>
        <end position="101"/>
    </location>
</feature>
<evidence type="ECO:0000313" key="3">
    <source>
        <dbReference type="EMBL" id="MCD7450358.1"/>
    </source>
</evidence>
<feature type="domain" description="Carboxypeptidase A inhibitor-like" evidence="2">
    <location>
        <begin position="49"/>
        <end position="89"/>
    </location>
</feature>
<protein>
    <recommendedName>
        <fullName evidence="2">Carboxypeptidase A inhibitor-like domain-containing protein</fullName>
    </recommendedName>
</protein>
<accession>A0ABS8RUY5</accession>
<evidence type="ECO:0000313" key="4">
    <source>
        <dbReference type="Proteomes" id="UP000823775"/>
    </source>
</evidence>